<dbReference type="EMBL" id="JAMZIH010005349">
    <property type="protein sequence ID" value="KAJ1675352.1"/>
    <property type="molecule type" value="Genomic_DNA"/>
</dbReference>
<keyword evidence="2" id="KW-1185">Reference proteome</keyword>
<accession>A0ACC1HFW6</accession>
<comment type="caution">
    <text evidence="1">The sequence shown here is derived from an EMBL/GenBank/DDBJ whole genome shotgun (WGS) entry which is preliminary data.</text>
</comment>
<proteinExistence type="predicted"/>
<reference evidence="1" key="1">
    <citation type="submission" date="2022-06" db="EMBL/GenBank/DDBJ databases">
        <title>Phylogenomic reconstructions and comparative analyses of Kickxellomycotina fungi.</title>
        <authorList>
            <person name="Reynolds N.K."/>
            <person name="Stajich J.E."/>
            <person name="Barry K."/>
            <person name="Grigoriev I.V."/>
            <person name="Crous P."/>
            <person name="Smith M.E."/>
        </authorList>
    </citation>
    <scope>NUCLEOTIDE SEQUENCE</scope>
    <source>
        <strain evidence="1">RSA 2271</strain>
    </source>
</reference>
<organism evidence="1 2">
    <name type="scientific">Spiromyces aspiralis</name>
    <dbReference type="NCBI Taxonomy" id="68401"/>
    <lineage>
        <taxon>Eukaryota</taxon>
        <taxon>Fungi</taxon>
        <taxon>Fungi incertae sedis</taxon>
        <taxon>Zoopagomycota</taxon>
        <taxon>Kickxellomycotina</taxon>
        <taxon>Kickxellomycetes</taxon>
        <taxon>Kickxellales</taxon>
        <taxon>Kickxellaceae</taxon>
        <taxon>Spiromyces</taxon>
    </lineage>
</organism>
<dbReference type="Proteomes" id="UP001145114">
    <property type="component" value="Unassembled WGS sequence"/>
</dbReference>
<evidence type="ECO:0000313" key="1">
    <source>
        <dbReference type="EMBL" id="KAJ1675352.1"/>
    </source>
</evidence>
<name>A0ACC1HFW6_9FUNG</name>
<evidence type="ECO:0000313" key="2">
    <source>
        <dbReference type="Proteomes" id="UP001145114"/>
    </source>
</evidence>
<protein>
    <submittedName>
        <fullName evidence="1">Uncharacterized protein</fullName>
    </submittedName>
</protein>
<gene>
    <name evidence="1" type="ORF">EV182_001438</name>
</gene>
<sequence length="246" mass="27239">MNTLCRSVRRQFLATASRFQCLPTQIQQYATEATAAQVQSSPGLLIRSKPAKQLTKFNKPFSPRKQYLFLEYEKIFSETPAVLVVQCNNLKSTEWTELRQKLLKEGQGARATLTRTGIVRAVVKNTELTNIRPLFSGPTCVIHWTAKDIAEHGGKLDLSAGLVGAINCVEKHKKLVLVGGKVAGQLMNPEMVKRVAELPPLDQLRGQVVGLLQMPARRLHDVLSRNQQRLLGLLKQHSEGAGSPPS</sequence>